<dbReference type="Ensembl" id="ENSTRUT00000055281.2">
    <property type="protein sequence ID" value="ENSTRUP00000055465.2"/>
    <property type="gene ID" value="ENSTRUG00000024051.2"/>
</dbReference>
<evidence type="ECO:0000313" key="2">
    <source>
        <dbReference type="Proteomes" id="UP000005226"/>
    </source>
</evidence>
<name>A0A3B5KQ17_TAKRU</name>
<evidence type="ECO:0000313" key="1">
    <source>
        <dbReference type="Ensembl" id="ENSTRUP00000055465.2"/>
    </source>
</evidence>
<accession>A0A3B5KQ17</accession>
<dbReference type="GeneTree" id="ENSGT00940000176879"/>
<dbReference type="Gene3D" id="1.20.1250.10">
    <property type="match status" value="1"/>
</dbReference>
<organism evidence="1 2">
    <name type="scientific">Takifugu rubripes</name>
    <name type="common">Japanese pufferfish</name>
    <name type="synonym">Fugu rubripes</name>
    <dbReference type="NCBI Taxonomy" id="31033"/>
    <lineage>
        <taxon>Eukaryota</taxon>
        <taxon>Metazoa</taxon>
        <taxon>Chordata</taxon>
        <taxon>Craniata</taxon>
        <taxon>Vertebrata</taxon>
        <taxon>Euteleostomi</taxon>
        <taxon>Actinopterygii</taxon>
        <taxon>Neopterygii</taxon>
        <taxon>Teleostei</taxon>
        <taxon>Neoteleostei</taxon>
        <taxon>Acanthomorphata</taxon>
        <taxon>Eupercaria</taxon>
        <taxon>Tetraodontiformes</taxon>
        <taxon>Tetradontoidea</taxon>
        <taxon>Tetraodontidae</taxon>
        <taxon>Takifugu</taxon>
    </lineage>
</organism>
<dbReference type="Proteomes" id="UP000005226">
    <property type="component" value="Chromosome 3"/>
</dbReference>
<keyword evidence="2" id="KW-1185">Reference proteome</keyword>
<proteinExistence type="predicted"/>
<reference evidence="1 2" key="1">
    <citation type="journal article" date="2011" name="Genome Biol. Evol.">
        <title>Integration of the genetic map and genome assembly of fugu facilitates insights into distinct features of genome evolution in teleosts and mammals.</title>
        <authorList>
            <person name="Kai W."/>
            <person name="Kikuchi K."/>
            <person name="Tohari S."/>
            <person name="Chew A.K."/>
            <person name="Tay A."/>
            <person name="Fujiwara A."/>
            <person name="Hosoya S."/>
            <person name="Suetake H."/>
            <person name="Naruse K."/>
            <person name="Brenner S."/>
            <person name="Suzuki Y."/>
            <person name="Venkatesh B."/>
        </authorList>
    </citation>
    <scope>NUCLEOTIDE SEQUENCE [LARGE SCALE GENOMIC DNA]</scope>
</reference>
<dbReference type="AlphaFoldDB" id="A0A3B5KQ17"/>
<sequence>DLHCLRELQLCFGEVFQQGKLSKVGQNNETVSFPDPQVTTGQTISSWEQEGLCLYTLNRLHSFSILTARIFAVGNPAHHMDDSPQKCA</sequence>
<dbReference type="InParanoid" id="A0A3B5KQ17"/>
<protein>
    <submittedName>
        <fullName evidence="1">Uncharacterized protein</fullName>
    </submittedName>
</protein>
<reference evidence="1" key="2">
    <citation type="submission" date="2025-08" db="UniProtKB">
        <authorList>
            <consortium name="Ensembl"/>
        </authorList>
    </citation>
    <scope>IDENTIFICATION</scope>
</reference>
<reference evidence="1" key="3">
    <citation type="submission" date="2025-09" db="UniProtKB">
        <authorList>
            <consortium name="Ensembl"/>
        </authorList>
    </citation>
    <scope>IDENTIFICATION</scope>
</reference>
<dbReference type="InterPro" id="IPR009079">
    <property type="entry name" value="4_helix_cytokine-like_core"/>
</dbReference>